<organism evidence="3 4">
    <name type="scientific">Galdieria partita</name>
    <dbReference type="NCBI Taxonomy" id="83374"/>
    <lineage>
        <taxon>Eukaryota</taxon>
        <taxon>Rhodophyta</taxon>
        <taxon>Bangiophyceae</taxon>
        <taxon>Galdieriales</taxon>
        <taxon>Galdieriaceae</taxon>
        <taxon>Galdieria</taxon>
    </lineage>
</organism>
<dbReference type="AlphaFoldDB" id="A0A9C7UQ36"/>
<evidence type="ECO:0000256" key="1">
    <source>
        <dbReference type="SAM" id="MobiDB-lite"/>
    </source>
</evidence>
<feature type="region of interest" description="Disordered" evidence="1">
    <location>
        <begin position="61"/>
        <end position="103"/>
    </location>
</feature>
<accession>A0A9C7UQ36</accession>
<keyword evidence="4" id="KW-1185">Reference proteome</keyword>
<sequence>MKPQKYFITLSIVYCILSCVVLTEASNIFEGYKFELVEKREIIEDSPVNHTEIPAPVLNNSIPSLSPAKQTPSPSNNSNLETTQEQPDKADESTSVQSQQSEPVQSTTSKFSFWSYLILITGVLLPPLFIYLGIREHQRNNLNNTRRYPFVNTRISDIEVSDEAKNSLAHS</sequence>
<evidence type="ECO:0000313" key="4">
    <source>
        <dbReference type="Proteomes" id="UP001061958"/>
    </source>
</evidence>
<dbReference type="OrthoDB" id="10399944at2759"/>
<feature type="transmembrane region" description="Helical" evidence="2">
    <location>
        <begin position="113"/>
        <end position="134"/>
    </location>
</feature>
<comment type="caution">
    <text evidence="3">The sequence shown here is derived from an EMBL/GenBank/DDBJ whole genome shotgun (WGS) entry which is preliminary data.</text>
</comment>
<evidence type="ECO:0000256" key="2">
    <source>
        <dbReference type="SAM" id="Phobius"/>
    </source>
</evidence>
<feature type="compositionally biased region" description="Polar residues" evidence="1">
    <location>
        <begin position="61"/>
        <end position="85"/>
    </location>
</feature>
<keyword evidence="2" id="KW-1133">Transmembrane helix</keyword>
<dbReference type="EMBL" id="BQMJ01000021">
    <property type="protein sequence ID" value="GJQ11155.1"/>
    <property type="molecule type" value="Genomic_DNA"/>
</dbReference>
<evidence type="ECO:0000313" key="3">
    <source>
        <dbReference type="EMBL" id="GJQ11155.1"/>
    </source>
</evidence>
<feature type="compositionally biased region" description="Low complexity" evidence="1">
    <location>
        <begin position="93"/>
        <end position="103"/>
    </location>
</feature>
<gene>
    <name evidence="3" type="ORF">GpartN1_g2946.t1</name>
</gene>
<reference evidence="3" key="2">
    <citation type="submission" date="2022-01" db="EMBL/GenBank/DDBJ databases">
        <authorList>
            <person name="Hirooka S."/>
            <person name="Miyagishima S.Y."/>
        </authorList>
    </citation>
    <scope>NUCLEOTIDE SEQUENCE</scope>
    <source>
        <strain evidence="3">NBRC 102759</strain>
    </source>
</reference>
<keyword evidence="2" id="KW-0472">Membrane</keyword>
<dbReference type="Proteomes" id="UP001061958">
    <property type="component" value="Unassembled WGS sequence"/>
</dbReference>
<proteinExistence type="predicted"/>
<reference evidence="3" key="1">
    <citation type="journal article" date="2022" name="Proc. Natl. Acad. Sci. U.S.A.">
        <title>Life cycle and functional genomics of the unicellular red alga Galdieria for elucidating algal and plant evolution and industrial use.</title>
        <authorList>
            <person name="Hirooka S."/>
            <person name="Itabashi T."/>
            <person name="Ichinose T.M."/>
            <person name="Onuma R."/>
            <person name="Fujiwara T."/>
            <person name="Yamashita S."/>
            <person name="Jong L.W."/>
            <person name="Tomita R."/>
            <person name="Iwane A.H."/>
            <person name="Miyagishima S.Y."/>
        </authorList>
    </citation>
    <scope>NUCLEOTIDE SEQUENCE</scope>
    <source>
        <strain evidence="3">NBRC 102759</strain>
    </source>
</reference>
<keyword evidence="2" id="KW-0812">Transmembrane</keyword>
<name>A0A9C7UQ36_9RHOD</name>
<feature type="transmembrane region" description="Helical" evidence="2">
    <location>
        <begin position="7"/>
        <end position="29"/>
    </location>
</feature>
<protein>
    <submittedName>
        <fullName evidence="3">Uncharacterized protein</fullName>
    </submittedName>
</protein>